<organism evidence="1 2">
    <name type="scientific">Acetobacter tropicalis NBRC 101654</name>
    <dbReference type="NCBI Taxonomy" id="749388"/>
    <lineage>
        <taxon>Bacteria</taxon>
        <taxon>Pseudomonadati</taxon>
        <taxon>Pseudomonadota</taxon>
        <taxon>Alphaproteobacteria</taxon>
        <taxon>Acetobacterales</taxon>
        <taxon>Acetobacteraceae</taxon>
        <taxon>Acetobacter</taxon>
    </lineage>
</organism>
<sequence>MGPDRTRLTGRLASSIFLPQSMGFHGCSDTFFPKKRTFEEQMVSISCSVLQYWPSTAAKQF</sequence>
<proteinExistence type="predicted"/>
<reference evidence="1 2" key="1">
    <citation type="journal article" date="2011" name="Biochem. Biophys. Res. Commun.">
        <title>Increased number of Arginine-based salt bridges contributes to the thermotolerance of thermotolerant acetic acid bacteria, Acetobacter tropicalis SKU1100.</title>
        <authorList>
            <person name="Matsutani M."/>
            <person name="Hirakawa H."/>
            <person name="Nishikura M."/>
            <person name="Soemphol W."/>
            <person name="Ali I.A.I."/>
            <person name="Yakushi T."/>
            <person name="Matsushita K."/>
        </authorList>
    </citation>
    <scope>NUCLEOTIDE SEQUENCE [LARGE SCALE GENOMIC DNA]</scope>
    <source>
        <strain evidence="1 2">NBRC 101654</strain>
    </source>
</reference>
<protein>
    <submittedName>
        <fullName evidence="1">Uncharacterized protein</fullName>
    </submittedName>
</protein>
<evidence type="ECO:0000313" key="2">
    <source>
        <dbReference type="Proteomes" id="UP000004319"/>
    </source>
</evidence>
<name>F7VFK6_9PROT</name>
<gene>
    <name evidence="1" type="ORF">ATPR_2155</name>
</gene>
<comment type="caution">
    <text evidence="1">The sequence shown here is derived from an EMBL/GenBank/DDBJ whole genome shotgun (WGS) entry which is preliminary data.</text>
</comment>
<dbReference type="EMBL" id="BABS01000070">
    <property type="protein sequence ID" value="GAA09151.1"/>
    <property type="molecule type" value="Genomic_DNA"/>
</dbReference>
<accession>F7VFK6</accession>
<dbReference type="AlphaFoldDB" id="F7VFK6"/>
<evidence type="ECO:0000313" key="1">
    <source>
        <dbReference type="EMBL" id="GAA09151.1"/>
    </source>
</evidence>
<dbReference type="Proteomes" id="UP000004319">
    <property type="component" value="Unassembled WGS sequence"/>
</dbReference>